<feature type="binding site" evidence="13">
    <location>
        <position position="82"/>
    </location>
    <ligand>
        <name>Cu(2+)</name>
        <dbReference type="ChEBI" id="CHEBI:29036"/>
        <label>1</label>
        <note>catalytic</note>
    </ligand>
</feature>
<feature type="binding site" evidence="13">
    <location>
        <position position="83"/>
    </location>
    <ligand>
        <name>Cu(2+)</name>
        <dbReference type="ChEBI" id="CHEBI:29036"/>
        <label>1</label>
        <note>catalytic</note>
    </ligand>
</feature>
<dbReference type="GO" id="GO:0005576">
    <property type="term" value="C:extracellular region"/>
    <property type="evidence" value="ECO:0007669"/>
    <property type="project" value="UniProtKB-SubCell"/>
</dbReference>
<dbReference type="PANTHER" id="PTHR10680">
    <property type="entry name" value="PEPTIDYL-GLYCINE ALPHA-AMIDATING MONOOXYGENASE"/>
    <property type="match status" value="1"/>
</dbReference>
<evidence type="ECO:0000256" key="13">
    <source>
        <dbReference type="PIRSR" id="PIRSR600720-2"/>
    </source>
</evidence>
<feature type="signal peptide" evidence="15">
    <location>
        <begin position="1"/>
        <end position="23"/>
    </location>
</feature>
<comment type="similarity">
    <text evidence="2">Belongs to the copper type II ascorbate-dependent monooxygenase family.</text>
</comment>
<evidence type="ECO:0000256" key="11">
    <source>
        <dbReference type="ARBA" id="ARBA00023180"/>
    </source>
</evidence>
<evidence type="ECO:0000256" key="12">
    <source>
        <dbReference type="ARBA" id="ARBA00048431"/>
    </source>
</evidence>
<feature type="disulfide bond" evidence="14">
    <location>
        <begin position="89"/>
        <end position="113"/>
    </location>
</feature>
<organism evidence="18 19">
    <name type="scientific">Biomphalaria glabrata</name>
    <name type="common">Bloodfluke planorb</name>
    <name type="synonym">Freshwater snail</name>
    <dbReference type="NCBI Taxonomy" id="6526"/>
    <lineage>
        <taxon>Eukaryota</taxon>
        <taxon>Metazoa</taxon>
        <taxon>Spiralia</taxon>
        <taxon>Lophotrochozoa</taxon>
        <taxon>Mollusca</taxon>
        <taxon>Gastropoda</taxon>
        <taxon>Heterobranchia</taxon>
        <taxon>Euthyneura</taxon>
        <taxon>Panpulmonata</taxon>
        <taxon>Hygrophila</taxon>
        <taxon>Lymnaeoidea</taxon>
        <taxon>Planorbidae</taxon>
        <taxon>Biomphalaria</taxon>
    </lineage>
</organism>
<keyword evidence="11" id="KW-0325">Glycoprotein</keyword>
<dbReference type="GO" id="GO:0006518">
    <property type="term" value="P:peptide metabolic process"/>
    <property type="evidence" value="ECO:0007669"/>
    <property type="project" value="InterPro"/>
</dbReference>
<dbReference type="AlphaFoldDB" id="A0A9W2ZGS6"/>
<dbReference type="InterPro" id="IPR000323">
    <property type="entry name" value="Cu2_ascorb_mOase_N"/>
</dbReference>
<dbReference type="InterPro" id="IPR014784">
    <property type="entry name" value="Cu2_ascorb_mOase-like_C"/>
</dbReference>
<comment type="subcellular location">
    <subcellularLocation>
        <location evidence="1">Secreted</location>
    </subcellularLocation>
</comment>
<evidence type="ECO:0000313" key="19">
    <source>
        <dbReference type="RefSeq" id="XP_055874245.1"/>
    </source>
</evidence>
<sequence>MSSKVAGLRNIVSVVVLFVVTQCSVVPHTDVDIDKEEYSLTIRMPDVVSDRADDLVCTGVKLDPAEAYLIRFKPHAKKETAHHMMVYGCHQPASHDASWHCFNTDNSDENGVCGDGERQVLFAWAMDAPDKSLPEGVGIRVSGQTNIKYLVVQLHYATAFRPGITDNSGITIDFTKKRPEQIANYLVLGNFGRIPPKQKAFYMESSCVFGQPFTIYPIGYRTHSHNLGYVTSGYRIRDGKWTEIGRMSPQLPQTFYPVTNPGMDIRYGDVLVSRCTMNSMARAEVTNIGPTNHDEMCNFYIMYSTFNPEQQPTNYCFKDANNYTWAVDETVDLSDIPDNLSSLEGIPGAETVEKYFKSGAQEHHPKG</sequence>
<evidence type="ECO:0000259" key="16">
    <source>
        <dbReference type="Pfam" id="PF01082"/>
    </source>
</evidence>
<keyword evidence="5 13" id="KW-0479">Metal-binding</keyword>
<evidence type="ECO:0000256" key="6">
    <source>
        <dbReference type="ARBA" id="ARBA00022729"/>
    </source>
</evidence>
<evidence type="ECO:0000256" key="15">
    <source>
        <dbReference type="SAM" id="SignalP"/>
    </source>
</evidence>
<dbReference type="Gene3D" id="2.60.120.230">
    <property type="match status" value="1"/>
</dbReference>
<evidence type="ECO:0000256" key="8">
    <source>
        <dbReference type="ARBA" id="ARBA00023008"/>
    </source>
</evidence>
<dbReference type="GeneID" id="106051779"/>
<keyword evidence="9" id="KW-0503">Monooxygenase</keyword>
<evidence type="ECO:0000259" key="17">
    <source>
        <dbReference type="Pfam" id="PF03712"/>
    </source>
</evidence>
<dbReference type="OMA" id="QAGYYVM"/>
<feature type="binding site" evidence="13">
    <location>
        <position position="296"/>
    </location>
    <ligand>
        <name>Cu(2+)</name>
        <dbReference type="ChEBI" id="CHEBI:29036"/>
        <label>1</label>
        <note>catalytic</note>
    </ligand>
</feature>
<dbReference type="RefSeq" id="XP_055874245.1">
    <property type="nucleotide sequence ID" value="XM_056018270.1"/>
</dbReference>
<evidence type="ECO:0000256" key="10">
    <source>
        <dbReference type="ARBA" id="ARBA00023157"/>
    </source>
</evidence>
<keyword evidence="18" id="KW-1185">Reference proteome</keyword>
<dbReference type="Gene3D" id="2.60.120.310">
    <property type="entry name" value="Copper type II, ascorbate-dependent monooxygenase, N-terminal domain"/>
    <property type="match status" value="1"/>
</dbReference>
<keyword evidence="4" id="KW-0964">Secreted</keyword>
<evidence type="ECO:0000313" key="18">
    <source>
        <dbReference type="Proteomes" id="UP001165740"/>
    </source>
</evidence>
<accession>A0A9W2ZGS6</accession>
<dbReference type="GO" id="GO:0005507">
    <property type="term" value="F:copper ion binding"/>
    <property type="evidence" value="ECO:0007669"/>
    <property type="project" value="InterPro"/>
</dbReference>
<dbReference type="EC" id="1.14.17.3" evidence="3"/>
<dbReference type="InterPro" id="IPR036939">
    <property type="entry name" value="Cu2_ascorb_mOase_N_sf"/>
</dbReference>
<feature type="domain" description="Copper type II ascorbate-dependent monooxygenase N-terminal" evidence="16">
    <location>
        <begin position="41"/>
        <end position="157"/>
    </location>
</feature>
<keyword evidence="6 15" id="KW-0732">Signal</keyword>
<evidence type="ECO:0000256" key="3">
    <source>
        <dbReference type="ARBA" id="ARBA00012689"/>
    </source>
</evidence>
<evidence type="ECO:0000256" key="4">
    <source>
        <dbReference type="ARBA" id="ARBA00022525"/>
    </source>
</evidence>
<proteinExistence type="inferred from homology"/>
<feature type="disulfide bond" evidence="14">
    <location>
        <begin position="275"/>
        <end position="297"/>
    </location>
</feature>
<keyword evidence="10 14" id="KW-1015">Disulfide bond</keyword>
<reference evidence="19" key="1">
    <citation type="submission" date="2025-08" db="UniProtKB">
        <authorList>
            <consortium name="RefSeq"/>
        </authorList>
    </citation>
    <scope>IDENTIFICATION</scope>
</reference>
<feature type="disulfide bond" evidence="14">
    <location>
        <begin position="57"/>
        <end position="101"/>
    </location>
</feature>
<dbReference type="Proteomes" id="UP001165740">
    <property type="component" value="Chromosome 1"/>
</dbReference>
<keyword evidence="8 13" id="KW-0186">Copper</keyword>
<feature type="binding site" evidence="13">
    <location>
        <position position="223"/>
    </location>
    <ligand>
        <name>Cu(2+)</name>
        <dbReference type="ChEBI" id="CHEBI:29036"/>
        <label>1</label>
        <note>catalytic</note>
    </ligand>
</feature>
<feature type="binding site" evidence="13">
    <location>
        <position position="225"/>
    </location>
    <ligand>
        <name>Cu(2+)</name>
        <dbReference type="ChEBI" id="CHEBI:29036"/>
        <label>1</label>
        <note>catalytic</note>
    </ligand>
</feature>
<dbReference type="Pfam" id="PF01082">
    <property type="entry name" value="Cu2_monooxygen"/>
    <property type="match status" value="1"/>
</dbReference>
<dbReference type="InterPro" id="IPR024548">
    <property type="entry name" value="Cu2_monoox_C"/>
</dbReference>
<feature type="binding site" evidence="13">
    <location>
        <position position="155"/>
    </location>
    <ligand>
        <name>Cu(2+)</name>
        <dbReference type="ChEBI" id="CHEBI:29036"/>
        <label>1</label>
        <note>catalytic</note>
    </ligand>
</feature>
<feature type="domain" description="Copper type II ascorbate-dependent monooxygenase C-terminal" evidence="17">
    <location>
        <begin position="189"/>
        <end position="324"/>
    </location>
</feature>
<dbReference type="SUPFAM" id="SSF49742">
    <property type="entry name" value="PHM/PNGase F"/>
    <property type="match status" value="2"/>
</dbReference>
<evidence type="ECO:0000256" key="5">
    <source>
        <dbReference type="ARBA" id="ARBA00022723"/>
    </source>
</evidence>
<name>A0A9W2ZGS6_BIOGL</name>
<evidence type="ECO:0000256" key="7">
    <source>
        <dbReference type="ARBA" id="ARBA00023002"/>
    </source>
</evidence>
<dbReference type="PANTHER" id="PTHR10680:SF14">
    <property type="entry name" value="PEPTIDYL-GLYCINE ALPHA-AMIDATING MONOOXYGENASE"/>
    <property type="match status" value="1"/>
</dbReference>
<gene>
    <name evidence="19" type="primary">LOC106051779</name>
</gene>
<protein>
    <recommendedName>
        <fullName evidence="3">peptidylglycine monooxygenase</fullName>
        <ecNumber evidence="3">1.14.17.3</ecNumber>
    </recommendedName>
</protein>
<dbReference type="Pfam" id="PF03712">
    <property type="entry name" value="Cu2_monoox_C"/>
    <property type="match status" value="1"/>
</dbReference>
<dbReference type="OrthoDB" id="10044505at2759"/>
<dbReference type="InterPro" id="IPR000720">
    <property type="entry name" value="PHM/PAL"/>
</dbReference>
<comment type="cofactor">
    <cofactor evidence="13">
        <name>Cu(2+)</name>
        <dbReference type="ChEBI" id="CHEBI:29036"/>
    </cofactor>
    <text evidence="13">Binds 2 Cu(2+) ions per subunit.</text>
</comment>
<evidence type="ECO:0000256" key="2">
    <source>
        <dbReference type="ARBA" id="ARBA00010676"/>
    </source>
</evidence>
<evidence type="ECO:0000256" key="14">
    <source>
        <dbReference type="PIRSR" id="PIRSR600720-3"/>
    </source>
</evidence>
<comment type="catalytic activity">
    <reaction evidence="12">
        <text>a [peptide]-C-terminal glycine + 2 L-ascorbate + O2 = a [peptide]-C-terminal (2S)-2-hydroxyglycine + 2 monodehydro-L-ascorbate radical + H2O</text>
        <dbReference type="Rhea" id="RHEA:21452"/>
        <dbReference type="Rhea" id="RHEA-COMP:13486"/>
        <dbReference type="Rhea" id="RHEA-COMP:15321"/>
        <dbReference type="ChEBI" id="CHEBI:15377"/>
        <dbReference type="ChEBI" id="CHEBI:15379"/>
        <dbReference type="ChEBI" id="CHEBI:38290"/>
        <dbReference type="ChEBI" id="CHEBI:59513"/>
        <dbReference type="ChEBI" id="CHEBI:137000"/>
        <dbReference type="ChEBI" id="CHEBI:142768"/>
        <dbReference type="EC" id="1.14.17.3"/>
    </reaction>
</comment>
<evidence type="ECO:0000256" key="1">
    <source>
        <dbReference type="ARBA" id="ARBA00004613"/>
    </source>
</evidence>
<dbReference type="FunFam" id="2.60.120.310:FF:000005">
    <property type="entry name" value="Peptidylglycine alpha-hydroxylating monooxygenase"/>
    <property type="match status" value="1"/>
</dbReference>
<dbReference type="PRINTS" id="PR00790">
    <property type="entry name" value="PAMONOXGNASE"/>
</dbReference>
<evidence type="ECO:0000256" key="9">
    <source>
        <dbReference type="ARBA" id="ARBA00023033"/>
    </source>
</evidence>
<dbReference type="GO" id="GO:0004504">
    <property type="term" value="F:peptidylglycine monooxygenase activity"/>
    <property type="evidence" value="ECO:0007669"/>
    <property type="project" value="UniProtKB-EC"/>
</dbReference>
<keyword evidence="7" id="KW-0560">Oxidoreductase</keyword>
<feature type="chain" id="PRO_5040968035" description="peptidylglycine monooxygenase" evidence="15">
    <location>
        <begin position="24"/>
        <end position="367"/>
    </location>
</feature>
<dbReference type="InterPro" id="IPR008977">
    <property type="entry name" value="PHM/PNGase_F_dom_sf"/>
</dbReference>
<dbReference type="GO" id="GO:0016020">
    <property type="term" value="C:membrane"/>
    <property type="evidence" value="ECO:0007669"/>
    <property type="project" value="InterPro"/>
</dbReference>